<keyword evidence="1" id="KW-0479">Metal-binding</keyword>
<reference evidence="6" key="2">
    <citation type="submission" date="2025-09" db="UniProtKB">
        <authorList>
            <consortium name="Ensembl"/>
        </authorList>
    </citation>
    <scope>IDENTIFICATION</scope>
</reference>
<dbReference type="Pfam" id="PF13639">
    <property type="entry name" value="zf-RING_2"/>
    <property type="match status" value="1"/>
</dbReference>
<evidence type="ECO:0000256" key="1">
    <source>
        <dbReference type="ARBA" id="ARBA00022723"/>
    </source>
</evidence>
<proteinExistence type="predicted"/>
<dbReference type="Proteomes" id="UP000694414">
    <property type="component" value="Unplaced"/>
</dbReference>
<dbReference type="GO" id="GO:0061630">
    <property type="term" value="F:ubiquitin protein ligase activity"/>
    <property type="evidence" value="ECO:0007669"/>
    <property type="project" value="TreeGrafter"/>
</dbReference>
<dbReference type="InterPro" id="IPR052804">
    <property type="entry name" value="UEC_component"/>
</dbReference>
<dbReference type="GO" id="GO:0006511">
    <property type="term" value="P:ubiquitin-dependent protein catabolic process"/>
    <property type="evidence" value="ECO:0007669"/>
    <property type="project" value="TreeGrafter"/>
</dbReference>
<evidence type="ECO:0000256" key="4">
    <source>
        <dbReference type="PROSITE-ProRule" id="PRU00175"/>
    </source>
</evidence>
<dbReference type="Ensembl" id="ENSPSMT00000009994.1">
    <property type="protein sequence ID" value="ENSPSMP00000008499.1"/>
    <property type="gene ID" value="ENSPSMG00000006251.1"/>
</dbReference>
<dbReference type="GeneTree" id="ENSGT00730000110988"/>
<evidence type="ECO:0000259" key="5">
    <source>
        <dbReference type="PROSITE" id="PS50089"/>
    </source>
</evidence>
<dbReference type="Gene3D" id="3.30.40.10">
    <property type="entry name" value="Zinc/RING finger domain, C3HC4 (zinc finger)"/>
    <property type="match status" value="1"/>
</dbReference>
<dbReference type="AlphaFoldDB" id="A0A8C8YT38"/>
<accession>A0A8C8YT38</accession>
<evidence type="ECO:0000313" key="6">
    <source>
        <dbReference type="Ensembl" id="ENSPSMP00000008499.1"/>
    </source>
</evidence>
<sequence>MGNCLRCTTLDGDILGYGLWAAQNLEHSPPHQEYAAVPTYLPTPSQPQLATQLIEEEQTRLAQRISLIQHLSEEVYDPGRDGSEEEGPECGICFLEFACGDPIRRLPCQHFYHLGCIDEWLTKSFTCPYCRGPAGAEATSALRPAE</sequence>
<dbReference type="PROSITE" id="PS50089">
    <property type="entry name" value="ZF_RING_2"/>
    <property type="match status" value="1"/>
</dbReference>
<evidence type="ECO:0000256" key="3">
    <source>
        <dbReference type="ARBA" id="ARBA00022833"/>
    </source>
</evidence>
<name>A0A8C8YT38_PROSS</name>
<keyword evidence="3" id="KW-0862">Zinc</keyword>
<dbReference type="InterPro" id="IPR001841">
    <property type="entry name" value="Znf_RING"/>
</dbReference>
<keyword evidence="7" id="KW-1185">Reference proteome</keyword>
<dbReference type="InterPro" id="IPR013083">
    <property type="entry name" value="Znf_RING/FYVE/PHD"/>
</dbReference>
<dbReference type="GO" id="GO:0000151">
    <property type="term" value="C:ubiquitin ligase complex"/>
    <property type="evidence" value="ECO:0007669"/>
    <property type="project" value="TreeGrafter"/>
</dbReference>
<organism evidence="6 7">
    <name type="scientific">Prolemur simus</name>
    <name type="common">Greater bamboo lemur</name>
    <name type="synonym">Hapalemur simus</name>
    <dbReference type="NCBI Taxonomy" id="1328070"/>
    <lineage>
        <taxon>Eukaryota</taxon>
        <taxon>Metazoa</taxon>
        <taxon>Chordata</taxon>
        <taxon>Craniata</taxon>
        <taxon>Vertebrata</taxon>
        <taxon>Euteleostomi</taxon>
        <taxon>Mammalia</taxon>
        <taxon>Eutheria</taxon>
        <taxon>Euarchontoglires</taxon>
        <taxon>Primates</taxon>
        <taxon>Strepsirrhini</taxon>
        <taxon>Lemuriformes</taxon>
        <taxon>Lemuridae</taxon>
        <taxon>Prolemur</taxon>
    </lineage>
</organism>
<dbReference type="PANTHER" id="PTHR46359:SF1">
    <property type="entry name" value="RING FINGER PROTEIN 11"/>
    <property type="match status" value="1"/>
</dbReference>
<evidence type="ECO:0000313" key="7">
    <source>
        <dbReference type="Proteomes" id="UP000694414"/>
    </source>
</evidence>
<dbReference type="SMART" id="SM00184">
    <property type="entry name" value="RING"/>
    <property type="match status" value="1"/>
</dbReference>
<protein>
    <recommendedName>
        <fullName evidence="5">RING-type domain-containing protein</fullName>
    </recommendedName>
</protein>
<reference evidence="6" key="1">
    <citation type="submission" date="2025-08" db="UniProtKB">
        <authorList>
            <consortium name="Ensembl"/>
        </authorList>
    </citation>
    <scope>IDENTIFICATION</scope>
</reference>
<feature type="domain" description="RING-type" evidence="5">
    <location>
        <begin position="90"/>
        <end position="131"/>
    </location>
</feature>
<dbReference type="PANTHER" id="PTHR46359">
    <property type="entry name" value="GEO07743P1"/>
    <property type="match status" value="1"/>
</dbReference>
<keyword evidence="2 4" id="KW-0863">Zinc-finger</keyword>
<evidence type="ECO:0000256" key="2">
    <source>
        <dbReference type="ARBA" id="ARBA00022771"/>
    </source>
</evidence>
<dbReference type="GO" id="GO:0008270">
    <property type="term" value="F:zinc ion binding"/>
    <property type="evidence" value="ECO:0007669"/>
    <property type="project" value="UniProtKB-KW"/>
</dbReference>
<dbReference type="SUPFAM" id="SSF57850">
    <property type="entry name" value="RING/U-box"/>
    <property type="match status" value="1"/>
</dbReference>